<organism evidence="1">
    <name type="scientific">mine drainage metagenome</name>
    <dbReference type="NCBI Taxonomy" id="410659"/>
    <lineage>
        <taxon>unclassified sequences</taxon>
        <taxon>metagenomes</taxon>
        <taxon>ecological metagenomes</taxon>
    </lineage>
</organism>
<evidence type="ECO:0000313" key="1">
    <source>
        <dbReference type="EMBL" id="CBI08272.1"/>
    </source>
</evidence>
<dbReference type="AlphaFoldDB" id="E6QM01"/>
<name>E6QM01_9ZZZZ</name>
<dbReference type="EMBL" id="CABQ01000201">
    <property type="protein sequence ID" value="CBI08272.1"/>
    <property type="molecule type" value="Genomic_DNA"/>
</dbReference>
<accession>E6QM01</accession>
<protein>
    <submittedName>
        <fullName evidence="1">Uncharacterized protein</fullName>
    </submittedName>
</protein>
<sequence length="183" mass="20552">MGRRSPDQYDEGLIDSLMTIQTWQQNRADEEECHIPLKFVVFDKTVPAAFASLDIHLRDQPQASAVYVWCAVNMLVIDVEKVNMGFDKDLAIACAECVSDTMAQVYRMLPENRTVITDIRGEIDREEDCGFVRRIADAAMTSWDSSCKSEFLVGKGIALERPFVDITDSFVEQGAICTGDIPF</sequence>
<comment type="caution">
    <text evidence="1">The sequence shown here is derived from an EMBL/GenBank/DDBJ whole genome shotgun (WGS) entry which is preliminary data.</text>
</comment>
<proteinExistence type="predicted"/>
<reference evidence="1" key="1">
    <citation type="submission" date="2009-10" db="EMBL/GenBank/DDBJ databases">
        <title>Diversity of trophic interactions inside an arsenic-rich microbial ecosystem.</title>
        <authorList>
            <person name="Bertin P.N."/>
            <person name="Heinrich-Salmeron A."/>
            <person name="Pelletier E."/>
            <person name="Goulhen-Chollet F."/>
            <person name="Arsene-Ploetze F."/>
            <person name="Gallien S."/>
            <person name="Calteau A."/>
            <person name="Vallenet D."/>
            <person name="Casiot C."/>
            <person name="Chane-Woon-Ming B."/>
            <person name="Giloteaux L."/>
            <person name="Barakat M."/>
            <person name="Bonnefoy V."/>
            <person name="Bruneel O."/>
            <person name="Chandler M."/>
            <person name="Cleiss J."/>
            <person name="Duran R."/>
            <person name="Elbaz-Poulichet F."/>
            <person name="Fonknechten N."/>
            <person name="Lauga B."/>
            <person name="Mornico D."/>
            <person name="Ortet P."/>
            <person name="Schaeffer C."/>
            <person name="Siguier P."/>
            <person name="Alexander Thil Smith A."/>
            <person name="Van Dorsselaer A."/>
            <person name="Weissenbach J."/>
            <person name="Medigue C."/>
            <person name="Le Paslier D."/>
        </authorList>
    </citation>
    <scope>NUCLEOTIDE SEQUENCE</scope>
</reference>
<gene>
    <name evidence="1" type="ORF">CARN6_1724</name>
</gene>